<proteinExistence type="inferred from homology"/>
<evidence type="ECO:0000313" key="3">
    <source>
        <dbReference type="Proteomes" id="UP000325577"/>
    </source>
</evidence>
<dbReference type="OrthoDB" id="19232at2759"/>
<organism evidence="2 3">
    <name type="scientific">Nyssa sinensis</name>
    <dbReference type="NCBI Taxonomy" id="561372"/>
    <lineage>
        <taxon>Eukaryota</taxon>
        <taxon>Viridiplantae</taxon>
        <taxon>Streptophyta</taxon>
        <taxon>Embryophyta</taxon>
        <taxon>Tracheophyta</taxon>
        <taxon>Spermatophyta</taxon>
        <taxon>Magnoliopsida</taxon>
        <taxon>eudicotyledons</taxon>
        <taxon>Gunneridae</taxon>
        <taxon>Pentapetalae</taxon>
        <taxon>asterids</taxon>
        <taxon>Cornales</taxon>
        <taxon>Nyssaceae</taxon>
        <taxon>Nyssa</taxon>
    </lineage>
</organism>
<name>A0A5J5BVF0_9ASTE</name>
<dbReference type="InterPro" id="IPR023562">
    <property type="entry name" value="ClpP/TepA"/>
</dbReference>
<comment type="similarity">
    <text evidence="1">Belongs to the peptidase S14 family.</text>
</comment>
<accession>A0A5J5BVF0</accession>
<evidence type="ECO:0008006" key="4">
    <source>
        <dbReference type="Google" id="ProtNLM"/>
    </source>
</evidence>
<dbReference type="InterPro" id="IPR055296">
    <property type="entry name" value="SRL2-like"/>
</dbReference>
<evidence type="ECO:0000313" key="2">
    <source>
        <dbReference type="EMBL" id="KAA8545251.1"/>
    </source>
</evidence>
<dbReference type="Proteomes" id="UP000325577">
    <property type="component" value="Linkage Group LG10"/>
</dbReference>
<sequence length="945" mass="104172">MFAYFDTGRHWVLPHGLAIIVLIDMLYFMESPGNQQILAAVIRHLDHKNISHNPQTKSYVIQIATALTRQIRSGAVLSDIGFLSDLCRHLRKSLQATVELHGEQESNLNIALQNSIEDCLLEIAKGVADTRPLFDLMAITLEKLPFVGAVARATLGSLTVLAHMIALASVPSHSQLVFPEALLVQLLKAMLHLDVEARVGAHQIFSVLLIPNSNYRRHDVSNHTRRWHSNTASAFASITALLEKLRREKDGTKVEKHGINVQDDMKERDTADEELKQGQACKNSPNFYKLRSLIDRTAGSTNLAEAEPYIMKFGEDQIAQLLSAFWMQANIPDNLPSNVEAIAHSFCLTLLSSRLRCPNDNLVVRFFQLPLSFRNLSLDPNHGMPPSYKRSLLILSTAMLLFAAKTYQIPELNEVLQPLVEYDVDPYISISNDFQVYVKPQANAREYGSATDNQAASSLLSELRDKIYESNKIMLDTLVQSLSGITELKADDIVRQLSEAFTPDDAFMFGPQSILDLDHIQTAAHSKEPLSFDGDIPINSLVEDDMMSESSVADLARFIPKMPASPSVSHIISIGQLLESALEVAGQVAGTSVSTSPLPYSTMASQCEALGTGTRKKLSSWLTHENHFTGATDKLFPAFPAGVLSTVRKVPSEGGSFEGGALPVDPWLALRLPPASPFDNFIRAARGIMRGLFHDGRCVMRGPEETWTLNSKIILPRLLRDQSINNDGWSQSVVRGEPYVPDCTGLRLKSNKDMAHSCVATSSSVSRFKTLIFSTDGSSHCESHNLSLHFKPLRLRKLRSVVGEKNCRNSSAKAVYSGGDWASDKTFRGGIWSIRDDLQVPTSPYFPAYAQGGQGPPPMVQERFQSVISQLFQHRIIRCGGAVDDDMANIIVAQLLYLDAVDPTKDIVMYVNSPGGSVTAGMAIFDTMRHIRPDVSTVCVGLAAR</sequence>
<dbReference type="InterPro" id="IPR029045">
    <property type="entry name" value="ClpP/crotonase-like_dom_sf"/>
</dbReference>
<dbReference type="AlphaFoldDB" id="A0A5J5BVF0"/>
<dbReference type="Pfam" id="PF00574">
    <property type="entry name" value="CLP_protease"/>
    <property type="match status" value="1"/>
</dbReference>
<dbReference type="Gene3D" id="3.90.226.10">
    <property type="entry name" value="2-enoyl-CoA Hydratase, Chain A, domain 1"/>
    <property type="match status" value="1"/>
</dbReference>
<dbReference type="PANTHER" id="PTHR46087">
    <property type="entry name" value="PUTATIVE, EXPRESSED-RELATED"/>
    <property type="match status" value="1"/>
</dbReference>
<evidence type="ECO:0000256" key="1">
    <source>
        <dbReference type="ARBA" id="ARBA00007039"/>
    </source>
</evidence>
<protein>
    <recommendedName>
        <fullName evidence="4">ATP-dependent Clp protease proteolytic subunit</fullName>
    </recommendedName>
</protein>
<dbReference type="GO" id="GO:0006508">
    <property type="term" value="P:proteolysis"/>
    <property type="evidence" value="ECO:0007669"/>
    <property type="project" value="InterPro"/>
</dbReference>
<dbReference type="GO" id="GO:0009532">
    <property type="term" value="C:plastid stroma"/>
    <property type="evidence" value="ECO:0007669"/>
    <property type="project" value="UniProtKB-ARBA"/>
</dbReference>
<dbReference type="SUPFAM" id="SSF52096">
    <property type="entry name" value="ClpP/crotonase"/>
    <property type="match status" value="1"/>
</dbReference>
<dbReference type="InterPro" id="IPR001907">
    <property type="entry name" value="ClpP"/>
</dbReference>
<dbReference type="GO" id="GO:0004176">
    <property type="term" value="F:ATP-dependent peptidase activity"/>
    <property type="evidence" value="ECO:0007669"/>
    <property type="project" value="InterPro"/>
</dbReference>
<dbReference type="EMBL" id="CM018033">
    <property type="protein sequence ID" value="KAA8545251.1"/>
    <property type="molecule type" value="Genomic_DNA"/>
</dbReference>
<dbReference type="CDD" id="cd07017">
    <property type="entry name" value="S14_ClpP_2"/>
    <property type="match status" value="1"/>
</dbReference>
<dbReference type="PRINTS" id="PR00127">
    <property type="entry name" value="CLPPROTEASEP"/>
</dbReference>
<gene>
    <name evidence="2" type="ORF">F0562_020035</name>
</gene>
<dbReference type="PANTHER" id="PTHR46087:SF11">
    <property type="entry name" value="PROTEIN SEMI-ROLLED LEAF 2"/>
    <property type="match status" value="1"/>
</dbReference>
<reference evidence="2 3" key="1">
    <citation type="submission" date="2019-09" db="EMBL/GenBank/DDBJ databases">
        <title>A chromosome-level genome assembly of the Chinese tupelo Nyssa sinensis.</title>
        <authorList>
            <person name="Yang X."/>
            <person name="Kang M."/>
            <person name="Yang Y."/>
            <person name="Xiong H."/>
            <person name="Wang M."/>
            <person name="Zhang Z."/>
            <person name="Wang Z."/>
            <person name="Wu H."/>
            <person name="Ma T."/>
            <person name="Liu J."/>
            <person name="Xi Z."/>
        </authorList>
    </citation>
    <scope>NUCLEOTIDE SEQUENCE [LARGE SCALE GENOMIC DNA]</scope>
    <source>
        <strain evidence="2">J267</strain>
        <tissue evidence="2">Leaf</tissue>
    </source>
</reference>
<keyword evidence="3" id="KW-1185">Reference proteome</keyword>
<dbReference type="GO" id="GO:0004252">
    <property type="term" value="F:serine-type endopeptidase activity"/>
    <property type="evidence" value="ECO:0007669"/>
    <property type="project" value="InterPro"/>
</dbReference>